<keyword evidence="4" id="KW-1185">Reference proteome</keyword>
<evidence type="ECO:0000313" key="4">
    <source>
        <dbReference type="Proteomes" id="UP000612893"/>
    </source>
</evidence>
<name>A0A934K0E0_9BACT</name>
<proteinExistence type="predicted"/>
<protein>
    <submittedName>
        <fullName evidence="3">Uncharacterized protein</fullName>
    </submittedName>
</protein>
<dbReference type="EMBL" id="JAEKNR010000065">
    <property type="protein sequence ID" value="MBJ7597519.1"/>
    <property type="molecule type" value="Genomic_DNA"/>
</dbReference>
<feature type="compositionally biased region" description="Polar residues" evidence="1">
    <location>
        <begin position="116"/>
        <end position="131"/>
    </location>
</feature>
<feature type="compositionally biased region" description="Pro residues" evidence="1">
    <location>
        <begin position="161"/>
        <end position="199"/>
    </location>
</feature>
<accession>A0A934K0E0</accession>
<gene>
    <name evidence="3" type="ORF">JF922_05465</name>
</gene>
<comment type="caution">
    <text evidence="3">The sequence shown here is derived from an EMBL/GenBank/DDBJ whole genome shotgun (WGS) entry which is preliminary data.</text>
</comment>
<reference evidence="3" key="1">
    <citation type="submission" date="2020-10" db="EMBL/GenBank/DDBJ databases">
        <title>Ca. Dormibacterota MAGs.</title>
        <authorList>
            <person name="Montgomery K."/>
        </authorList>
    </citation>
    <scope>NUCLEOTIDE SEQUENCE [LARGE SCALE GENOMIC DNA]</scope>
    <source>
        <strain evidence="3">SC8812_S17_10</strain>
    </source>
</reference>
<feature type="compositionally biased region" description="Gly residues" evidence="1">
    <location>
        <begin position="136"/>
        <end position="155"/>
    </location>
</feature>
<keyword evidence="2" id="KW-1133">Transmembrane helix</keyword>
<dbReference type="AlphaFoldDB" id="A0A934K0E0"/>
<sequence>MEQPPPSPGHRAEQRFWSELISAQLDSWEPRSLPASFRPRGATQTGNRRLVPVLAMLVVLLLVAIAVFTDTPRGLVNTVVNIGRPHTSATPSEQLPATAAPRSSHAAGGGGRPSPTGANSAPRSTGPTTIGTPAVGAGGPGDSRGPGGPGAGGQPGVPAAPVAPPPIPSLPVATPPLPLPSLPPLPSVSPPALPSPVLPLPSLATVPTPALPTPPLPGG</sequence>
<organism evidence="3 4">
    <name type="scientific">Candidatus Nephthysia bennettiae</name>
    <dbReference type="NCBI Taxonomy" id="3127016"/>
    <lineage>
        <taxon>Bacteria</taxon>
        <taxon>Bacillati</taxon>
        <taxon>Candidatus Dormiibacterota</taxon>
        <taxon>Candidatus Dormibacteria</taxon>
        <taxon>Candidatus Dormibacterales</taxon>
        <taxon>Candidatus Dormibacteraceae</taxon>
        <taxon>Candidatus Nephthysia</taxon>
    </lineage>
</organism>
<dbReference type="RefSeq" id="WP_338199812.1">
    <property type="nucleotide sequence ID" value="NZ_JAEKNR010000065.1"/>
</dbReference>
<evidence type="ECO:0000313" key="3">
    <source>
        <dbReference type="EMBL" id="MBJ7597519.1"/>
    </source>
</evidence>
<evidence type="ECO:0000256" key="2">
    <source>
        <dbReference type="SAM" id="Phobius"/>
    </source>
</evidence>
<feature type="transmembrane region" description="Helical" evidence="2">
    <location>
        <begin position="50"/>
        <end position="68"/>
    </location>
</feature>
<evidence type="ECO:0000256" key="1">
    <source>
        <dbReference type="SAM" id="MobiDB-lite"/>
    </source>
</evidence>
<feature type="region of interest" description="Disordered" evidence="1">
    <location>
        <begin position="87"/>
        <end position="219"/>
    </location>
</feature>
<keyword evidence="2" id="KW-0472">Membrane</keyword>
<keyword evidence="2" id="KW-0812">Transmembrane</keyword>
<dbReference type="Proteomes" id="UP000612893">
    <property type="component" value="Unassembled WGS sequence"/>
</dbReference>
<feature type="compositionally biased region" description="Pro residues" evidence="1">
    <location>
        <begin position="209"/>
        <end position="219"/>
    </location>
</feature>